<evidence type="ECO:0000313" key="3">
    <source>
        <dbReference type="Proteomes" id="UP000054821"/>
    </source>
</evidence>
<gene>
    <name evidence="2" type="ORF">TGAM01_v203800</name>
</gene>
<accession>A0A2P4ZT00</accession>
<evidence type="ECO:0000256" key="1">
    <source>
        <dbReference type="SAM" id="MobiDB-lite"/>
    </source>
</evidence>
<comment type="caution">
    <text evidence="2">The sequence shown here is derived from an EMBL/GenBank/DDBJ whole genome shotgun (WGS) entry which is preliminary data.</text>
</comment>
<keyword evidence="3" id="KW-1185">Reference proteome</keyword>
<dbReference type="GeneID" id="29983975"/>
<dbReference type="EMBL" id="JPDN02000010">
    <property type="protein sequence ID" value="PON27419.1"/>
    <property type="molecule type" value="Genomic_DNA"/>
</dbReference>
<proteinExistence type="predicted"/>
<feature type="compositionally biased region" description="Polar residues" evidence="1">
    <location>
        <begin position="188"/>
        <end position="206"/>
    </location>
</feature>
<feature type="region of interest" description="Disordered" evidence="1">
    <location>
        <begin position="187"/>
        <end position="206"/>
    </location>
</feature>
<dbReference type="RefSeq" id="XP_018662943.1">
    <property type="nucleotide sequence ID" value="XM_018803892.1"/>
</dbReference>
<dbReference type="AlphaFoldDB" id="A0A2P4ZT00"/>
<dbReference type="Proteomes" id="UP000054821">
    <property type="component" value="Unassembled WGS sequence"/>
</dbReference>
<organism evidence="2 3">
    <name type="scientific">Trichoderma gamsii</name>
    <dbReference type="NCBI Taxonomy" id="398673"/>
    <lineage>
        <taxon>Eukaryota</taxon>
        <taxon>Fungi</taxon>
        <taxon>Dikarya</taxon>
        <taxon>Ascomycota</taxon>
        <taxon>Pezizomycotina</taxon>
        <taxon>Sordariomycetes</taxon>
        <taxon>Hypocreomycetidae</taxon>
        <taxon>Hypocreales</taxon>
        <taxon>Hypocreaceae</taxon>
        <taxon>Trichoderma</taxon>
    </lineage>
</organism>
<reference evidence="2 3" key="1">
    <citation type="journal article" date="2016" name="Genome Announc.">
        <title>Draft Whole-Genome Sequence of Trichoderma gamsii T6085, a Promising Biocontrol Agent of Fusarium Head Blight on Wheat.</title>
        <authorList>
            <person name="Baroncelli R."/>
            <person name="Zapparata A."/>
            <person name="Piaggeschi G."/>
            <person name="Sarrocco S."/>
            <person name="Vannacci G."/>
        </authorList>
    </citation>
    <scope>NUCLEOTIDE SEQUENCE [LARGE SCALE GENOMIC DNA]</scope>
    <source>
        <strain evidence="2 3">T6085</strain>
    </source>
</reference>
<protein>
    <submittedName>
        <fullName evidence="2">Uncharacterized protein</fullName>
    </submittedName>
</protein>
<sequence>MDWASKFEDIHDSSALDAKSKAEQIIGVAKETMHTIANAAEEAIRNIMSPYPRAHKDLQETGRARPTTNRDIKALEVPSTPDFHTRSRRWFPSAEFINRQFSEVPALKFGAQDDSASYIYDPVHSMDTDSWQLDSNVPSTPGVLSRSQRWFPSAEFINHQFSEVPALEFGAQDDFVSPIYDPIHSMDTDSWQLDSNTNKAGSNTEQ</sequence>
<name>A0A2P4ZT00_9HYPO</name>
<evidence type="ECO:0000313" key="2">
    <source>
        <dbReference type="EMBL" id="PON27419.1"/>
    </source>
</evidence>